<keyword evidence="4 7" id="KW-0812">Transmembrane</keyword>
<evidence type="ECO:0000256" key="6">
    <source>
        <dbReference type="ARBA" id="ARBA00023136"/>
    </source>
</evidence>
<dbReference type="GO" id="GO:0015031">
    <property type="term" value="P:protein transport"/>
    <property type="evidence" value="ECO:0007669"/>
    <property type="project" value="UniProtKB-KW"/>
</dbReference>
<comment type="similarity">
    <text evidence="2 7">Belongs to the ExbD/TolR family.</text>
</comment>
<evidence type="ECO:0000313" key="9">
    <source>
        <dbReference type="EMBL" id="SPP62964.1"/>
    </source>
</evidence>
<dbReference type="Proteomes" id="UP000248168">
    <property type="component" value="Unassembled WGS sequence"/>
</dbReference>
<dbReference type="InParanoid" id="A0A330KZZ6"/>
<keyword evidence="6 8" id="KW-0472">Membrane</keyword>
<dbReference type="OrthoDB" id="195377at2"/>
<dbReference type="AlphaFoldDB" id="A0A330KZZ6"/>
<evidence type="ECO:0000313" key="10">
    <source>
        <dbReference type="Proteomes" id="UP000248168"/>
    </source>
</evidence>
<evidence type="ECO:0000256" key="1">
    <source>
        <dbReference type="ARBA" id="ARBA00004162"/>
    </source>
</evidence>
<dbReference type="EMBL" id="OUNR01000001">
    <property type="protein sequence ID" value="SPP62964.1"/>
    <property type="molecule type" value="Genomic_DNA"/>
</dbReference>
<name>A0A330KZZ6_9BACT</name>
<dbReference type="PANTHER" id="PTHR30558:SF7">
    <property type="entry name" value="TOL-PAL SYSTEM PROTEIN TOLR"/>
    <property type="match status" value="1"/>
</dbReference>
<reference evidence="10" key="1">
    <citation type="submission" date="2018-04" db="EMBL/GenBank/DDBJ databases">
        <authorList>
            <person name="Lucker S."/>
            <person name="Sakoula D."/>
        </authorList>
    </citation>
    <scope>NUCLEOTIDE SEQUENCE [LARGE SCALE GENOMIC DNA]</scope>
</reference>
<gene>
    <name evidence="9" type="ORF">NITLEN_10050</name>
</gene>
<accession>A0A330KZZ6</accession>
<evidence type="ECO:0000256" key="5">
    <source>
        <dbReference type="ARBA" id="ARBA00022989"/>
    </source>
</evidence>
<evidence type="ECO:0000256" key="4">
    <source>
        <dbReference type="ARBA" id="ARBA00022692"/>
    </source>
</evidence>
<evidence type="ECO:0008006" key="11">
    <source>
        <dbReference type="Google" id="ProtNLM"/>
    </source>
</evidence>
<dbReference type="Gene3D" id="3.30.420.270">
    <property type="match status" value="1"/>
</dbReference>
<comment type="subcellular location">
    <subcellularLocation>
        <location evidence="1">Cell membrane</location>
        <topology evidence="1">Single-pass membrane protein</topology>
    </subcellularLocation>
    <subcellularLocation>
        <location evidence="7">Cell membrane</location>
        <topology evidence="7">Single-pass type II membrane protein</topology>
    </subcellularLocation>
</comment>
<evidence type="ECO:0000256" key="2">
    <source>
        <dbReference type="ARBA" id="ARBA00005811"/>
    </source>
</evidence>
<dbReference type="InterPro" id="IPR003400">
    <property type="entry name" value="ExbD"/>
</dbReference>
<evidence type="ECO:0000256" key="3">
    <source>
        <dbReference type="ARBA" id="ARBA00022475"/>
    </source>
</evidence>
<dbReference type="RefSeq" id="WP_146216044.1">
    <property type="nucleotide sequence ID" value="NZ_OUNR01000001.1"/>
</dbReference>
<evidence type="ECO:0000256" key="7">
    <source>
        <dbReference type="RuleBase" id="RU003879"/>
    </source>
</evidence>
<feature type="transmembrane region" description="Helical" evidence="8">
    <location>
        <begin position="20"/>
        <end position="39"/>
    </location>
</feature>
<dbReference type="PANTHER" id="PTHR30558">
    <property type="entry name" value="EXBD MEMBRANE COMPONENT OF PMF-DRIVEN MACROMOLECULE IMPORT SYSTEM"/>
    <property type="match status" value="1"/>
</dbReference>
<keyword evidence="3" id="KW-1003">Cell membrane</keyword>
<keyword evidence="7" id="KW-0653">Protein transport</keyword>
<sequence>MRRFSRKSHSAVADINMTPLLDLAWVLLVIFIITTTAMVQGIELKLPESTPHETDMESNTPTLSVKKNGDIYMDEEPVKLSELERLIRDLKAAKGGKLPLVLRGDAAVEYKHVVAVLDILQRIPVEDLAIATKPIEEGL</sequence>
<dbReference type="GO" id="GO:0005886">
    <property type="term" value="C:plasma membrane"/>
    <property type="evidence" value="ECO:0007669"/>
    <property type="project" value="UniProtKB-SubCell"/>
</dbReference>
<protein>
    <recommendedName>
        <fullName evidence="11">Biopolymer transport protein ExbD</fullName>
    </recommendedName>
</protein>
<dbReference type="GO" id="GO:0022857">
    <property type="term" value="F:transmembrane transporter activity"/>
    <property type="evidence" value="ECO:0007669"/>
    <property type="project" value="InterPro"/>
</dbReference>
<evidence type="ECO:0000256" key="8">
    <source>
        <dbReference type="SAM" id="Phobius"/>
    </source>
</evidence>
<keyword evidence="10" id="KW-1185">Reference proteome</keyword>
<proteinExistence type="inferred from homology"/>
<keyword evidence="7" id="KW-0813">Transport</keyword>
<dbReference type="Pfam" id="PF02472">
    <property type="entry name" value="ExbD"/>
    <property type="match status" value="1"/>
</dbReference>
<organism evidence="9 10">
    <name type="scientific">Nitrospira lenta</name>
    <dbReference type="NCBI Taxonomy" id="1436998"/>
    <lineage>
        <taxon>Bacteria</taxon>
        <taxon>Pseudomonadati</taxon>
        <taxon>Nitrospirota</taxon>
        <taxon>Nitrospiria</taxon>
        <taxon>Nitrospirales</taxon>
        <taxon>Nitrospiraceae</taxon>
        <taxon>Nitrospira</taxon>
    </lineage>
</organism>
<keyword evidence="5 8" id="KW-1133">Transmembrane helix</keyword>